<name>A0A917TE60_9BACI</name>
<sequence length="1472" mass="174153">MPSISKIRLTNIVYEEGRKRYNDELFLFDGHNGAVLLENGGGKTVLIQTALQAIIPHVDLADRKMKRTLMLENAPAHIAIEWITNDQPRRYVVTAVSLFTTKHGLDSLRYVYEYDANDPNSIEGIPFVRKGKDRKRTAELGEMQDYYSHMRDKSPHNAQTFQTIKAYQSFLEEQYHIIASEWDSIVKINSSEGGVEAFFDNCKSTNQLFDRLLIPTVESSIVGHDATIFADMFEQQHTSFKNYKKLKETLEENNVIQEQLEFYVNTYEKLHDRELEYQKVKQQAKGVWNETLKQRSEFENEQSNVEAKLEEWNKNDHAYRVKEMSFDIFQEEMVYQELEATYKQALAKKTEQEELLQQYDKDYYSLKVAELKKDRKEQADELRHIEAELAAIDQTAEITDYQEKLEEEKQRLLGWYLTEIEKLEKDKQTQNYQLRPIQEQMEQLDIKKRDLVKNEQEMRDILSKMKGIIESRKKDMDQLKQQLLSNPDQEDVKEQLAVWQKRSQFLDEEIIRLNGEEKQLRAEEKQAQERNEANQIKLSEIENNKNKVAYQLDEMEKNQTELVANLTMLRQQWATVENVYLSQGSIEKRLIEEIDKRVNERNRLLSRERVSYRFVDDHAEQERFFGDAYLAEQLASWKNQFDYLVTGVEYLQVVGEQEKNRLTNYPLWAITLVTTDKLKQKVIDKVRHVSDNLQFPIIVITTEEAVAMHEGTTNQSWVAPSHWDNNIDYDSFINWKEQTESRAKEITVLREEKEAEIKRWEDGLKAFNQFLKAYPYKYVTQLQEQFSALKNEQQELVADMEKEKRFIAEQQAKIGQNRKQIETYRDEKQGIDGKIEKGFQYVKFEKEIKVEQSKEKDATEKVAQLTKELTRIENNWNRFEDERIQLQERLNNLDAHLKMIEQEEEYNALQTLTPLYVDEGKGVIKERIFTLEMKIREINVAQGEWIAKQQALVKALERLDQSIVDVLQEHPAIDQDRSFPSDGKQVMRTLWADMIDLNERVERLTEDMQQRKTTLDEQKGKWKSKIDQFKRDYPNDAVILFEETEEEIRATLESERTYLSERKTFIDQELSRIEKALKEINSANYDLKMFEEAHHFTAPDIEAIALSTEESMEFTYNRKQFVKAITDRLRDNKKKVDTERKDVEAAKRKFRDFCINTISDVKLKKMAINGVENKQNYAAITEFKKNMLIRIEKISHYANEHIRKSDEDLQLFINQIHSHLLTLVEELKQIPKKTRVKVGDEWKQIYKFTIPEWEEEVGKMRIRDYVEWILQQLESDQFSNESGLQDDGKVRKQIEMWLQSKQLLQMVMNNEVMKVNCRKVTNDIQVTTRPYSWEQSNLWSGGEKWSKNMTLFLGILNYVAEKKKHIQSSMKRHRTVILDNPFGKASSDHVLSPVFFIAEQLGFQIIALTAHAEGKFLQDYFPVIYSCRLRASTDASKKVMTKEKWLHHAYFQDHDPITIDRLGENEQMALFE</sequence>
<feature type="coiled-coil region" evidence="1">
    <location>
        <begin position="994"/>
        <end position="1021"/>
    </location>
</feature>
<dbReference type="OrthoDB" id="9815057at2"/>
<protein>
    <submittedName>
        <fullName evidence="2">Membrane protein</fullName>
    </submittedName>
</protein>
<dbReference type="RefSeq" id="WP_117152633.1">
    <property type="nucleotide sequence ID" value="NZ_BMLG01000001.1"/>
</dbReference>
<gene>
    <name evidence="2" type="ORF">GCM10011351_00990</name>
</gene>
<dbReference type="Proteomes" id="UP000618460">
    <property type="component" value="Unassembled WGS sequence"/>
</dbReference>
<evidence type="ECO:0000256" key="1">
    <source>
        <dbReference type="SAM" id="Coils"/>
    </source>
</evidence>
<evidence type="ECO:0000313" key="2">
    <source>
        <dbReference type="EMBL" id="GGM19014.1"/>
    </source>
</evidence>
<feature type="coiled-coil region" evidence="1">
    <location>
        <begin position="295"/>
        <end position="411"/>
    </location>
</feature>
<keyword evidence="3" id="KW-1185">Reference proteome</keyword>
<dbReference type="EMBL" id="BMLG01000001">
    <property type="protein sequence ID" value="GGM19014.1"/>
    <property type="molecule type" value="Genomic_DNA"/>
</dbReference>
<keyword evidence="1" id="KW-0175">Coiled coil</keyword>
<feature type="coiled-coil region" evidence="1">
    <location>
        <begin position="736"/>
        <end position="903"/>
    </location>
</feature>
<reference evidence="2" key="1">
    <citation type="journal article" date="2014" name="Int. J. Syst. Evol. Microbiol.">
        <title>Complete genome sequence of Corynebacterium casei LMG S-19264T (=DSM 44701T), isolated from a smear-ripened cheese.</title>
        <authorList>
            <consortium name="US DOE Joint Genome Institute (JGI-PGF)"/>
            <person name="Walter F."/>
            <person name="Albersmeier A."/>
            <person name="Kalinowski J."/>
            <person name="Ruckert C."/>
        </authorList>
    </citation>
    <scope>NUCLEOTIDE SEQUENCE</scope>
    <source>
        <strain evidence="2">CGMCC 1.6333</strain>
    </source>
</reference>
<evidence type="ECO:0000313" key="3">
    <source>
        <dbReference type="Proteomes" id="UP000618460"/>
    </source>
</evidence>
<accession>A0A917TE60</accession>
<comment type="caution">
    <text evidence="2">The sequence shown here is derived from an EMBL/GenBank/DDBJ whole genome shotgun (WGS) entry which is preliminary data.</text>
</comment>
<reference evidence="2" key="2">
    <citation type="submission" date="2020-09" db="EMBL/GenBank/DDBJ databases">
        <authorList>
            <person name="Sun Q."/>
            <person name="Zhou Y."/>
        </authorList>
    </citation>
    <scope>NUCLEOTIDE SEQUENCE</scope>
    <source>
        <strain evidence="2">CGMCC 1.6333</strain>
    </source>
</reference>
<feature type="coiled-coil region" evidence="1">
    <location>
        <begin position="503"/>
        <end position="572"/>
    </location>
</feature>
<organism evidence="2 3">
    <name type="scientific">Paraliobacillus quinghaiensis</name>
    <dbReference type="NCBI Taxonomy" id="470815"/>
    <lineage>
        <taxon>Bacteria</taxon>
        <taxon>Bacillati</taxon>
        <taxon>Bacillota</taxon>
        <taxon>Bacilli</taxon>
        <taxon>Bacillales</taxon>
        <taxon>Bacillaceae</taxon>
        <taxon>Paraliobacillus</taxon>
    </lineage>
</organism>
<proteinExistence type="predicted"/>